<dbReference type="Proteomes" id="UP000472580">
    <property type="component" value="Unassembled WGS sequence"/>
</dbReference>
<sequence>MKSLLTIDELSQATGVSVRTLRYYVSSGVLDKPTGETRNARYGTHHLDQVRNIKKLQEEGLTLNRILEIKKESLRDKLNKKEIGEPITTIEIPTDKGISIVFMKELCGLKKEEMIEIAKDFAQYLEMRQKEKTGCQTKKA</sequence>
<dbReference type="SMART" id="SM00422">
    <property type="entry name" value="HTH_MERR"/>
    <property type="match status" value="1"/>
</dbReference>
<dbReference type="SUPFAM" id="SSF46955">
    <property type="entry name" value="Putative DNA-binding domain"/>
    <property type="match status" value="1"/>
</dbReference>
<name>A0A6L6YEU9_9BURK</name>
<keyword evidence="3" id="KW-0238">DNA-binding</keyword>
<protein>
    <submittedName>
        <fullName evidence="6">MerR family transcriptional regulator</fullName>
    </submittedName>
</protein>
<dbReference type="RefSeq" id="WP_160334547.1">
    <property type="nucleotide sequence ID" value="NZ_CALPCR010000027.1"/>
</dbReference>
<dbReference type="GO" id="GO:0003700">
    <property type="term" value="F:DNA-binding transcription factor activity"/>
    <property type="evidence" value="ECO:0007669"/>
    <property type="project" value="InterPro"/>
</dbReference>
<dbReference type="GO" id="GO:0003677">
    <property type="term" value="F:DNA binding"/>
    <property type="evidence" value="ECO:0007669"/>
    <property type="project" value="UniProtKB-KW"/>
</dbReference>
<evidence type="ECO:0000256" key="3">
    <source>
        <dbReference type="ARBA" id="ARBA00023125"/>
    </source>
</evidence>
<dbReference type="PANTHER" id="PTHR30204">
    <property type="entry name" value="REDOX-CYCLING DRUG-SENSING TRANSCRIPTIONAL ACTIVATOR SOXR"/>
    <property type="match status" value="1"/>
</dbReference>
<evidence type="ECO:0000259" key="5">
    <source>
        <dbReference type="PROSITE" id="PS50937"/>
    </source>
</evidence>
<comment type="caution">
    <text evidence="6">The sequence shown here is derived from an EMBL/GenBank/DDBJ whole genome shotgun (WGS) entry which is preliminary data.</text>
</comment>
<evidence type="ECO:0000313" key="6">
    <source>
        <dbReference type="EMBL" id="MVX56116.1"/>
    </source>
</evidence>
<accession>A0A6L6YEU9</accession>
<dbReference type="PANTHER" id="PTHR30204:SF69">
    <property type="entry name" value="MERR-FAMILY TRANSCRIPTIONAL REGULATOR"/>
    <property type="match status" value="1"/>
</dbReference>
<dbReference type="Pfam" id="PF13411">
    <property type="entry name" value="MerR_1"/>
    <property type="match status" value="1"/>
</dbReference>
<evidence type="ECO:0000313" key="7">
    <source>
        <dbReference type="Proteomes" id="UP000472580"/>
    </source>
</evidence>
<keyword evidence="1" id="KW-0678">Repressor</keyword>
<keyword evidence="7" id="KW-1185">Reference proteome</keyword>
<evidence type="ECO:0000256" key="4">
    <source>
        <dbReference type="ARBA" id="ARBA00023163"/>
    </source>
</evidence>
<organism evidence="6 7">
    <name type="scientific">Parasutterella muris</name>
    <dbReference type="NCBI Taxonomy" id="2565572"/>
    <lineage>
        <taxon>Bacteria</taxon>
        <taxon>Pseudomonadati</taxon>
        <taxon>Pseudomonadota</taxon>
        <taxon>Betaproteobacteria</taxon>
        <taxon>Burkholderiales</taxon>
        <taxon>Sutterellaceae</taxon>
        <taxon>Parasutterella</taxon>
    </lineage>
</organism>
<keyword evidence="4" id="KW-0804">Transcription</keyword>
<dbReference type="OrthoDB" id="9808480at2"/>
<gene>
    <name evidence="6" type="ORF">E5987_02705</name>
</gene>
<dbReference type="AlphaFoldDB" id="A0A6L6YEU9"/>
<evidence type="ECO:0000256" key="2">
    <source>
        <dbReference type="ARBA" id="ARBA00023015"/>
    </source>
</evidence>
<dbReference type="InterPro" id="IPR000551">
    <property type="entry name" value="MerR-type_HTH_dom"/>
</dbReference>
<reference evidence="6 7" key="1">
    <citation type="submission" date="2019-12" db="EMBL/GenBank/DDBJ databases">
        <title>Microbes associate with the intestines of laboratory mice.</title>
        <authorList>
            <person name="Navarre W."/>
            <person name="Wong E."/>
        </authorList>
    </citation>
    <scope>NUCLEOTIDE SEQUENCE [LARGE SCALE GENOMIC DNA]</scope>
    <source>
        <strain evidence="6 7">NM82_D38</strain>
    </source>
</reference>
<feature type="domain" description="HTH merR-type" evidence="5">
    <location>
        <begin position="4"/>
        <end position="72"/>
    </location>
</feature>
<evidence type="ECO:0000256" key="1">
    <source>
        <dbReference type="ARBA" id="ARBA00022491"/>
    </source>
</evidence>
<dbReference type="EMBL" id="WSRP01000005">
    <property type="protein sequence ID" value="MVX56116.1"/>
    <property type="molecule type" value="Genomic_DNA"/>
</dbReference>
<proteinExistence type="predicted"/>
<dbReference type="InterPro" id="IPR009061">
    <property type="entry name" value="DNA-bd_dom_put_sf"/>
</dbReference>
<dbReference type="PROSITE" id="PS50937">
    <property type="entry name" value="HTH_MERR_2"/>
    <property type="match status" value="1"/>
</dbReference>
<keyword evidence="2" id="KW-0805">Transcription regulation</keyword>
<dbReference type="InterPro" id="IPR047057">
    <property type="entry name" value="MerR_fam"/>
</dbReference>
<dbReference type="Gene3D" id="1.10.1660.10">
    <property type="match status" value="1"/>
</dbReference>
<dbReference type="PRINTS" id="PR00040">
    <property type="entry name" value="HTHMERR"/>
</dbReference>